<evidence type="ECO:0000313" key="3">
    <source>
        <dbReference type="Proteomes" id="UP000799757"/>
    </source>
</evidence>
<dbReference type="Proteomes" id="UP000799757">
    <property type="component" value="Unassembled WGS sequence"/>
</dbReference>
<reference evidence="2" key="1">
    <citation type="journal article" date="2020" name="Stud. Mycol.">
        <title>101 Dothideomycetes genomes: a test case for predicting lifestyles and emergence of pathogens.</title>
        <authorList>
            <person name="Haridas S."/>
            <person name="Albert R."/>
            <person name="Binder M."/>
            <person name="Bloem J."/>
            <person name="Labutti K."/>
            <person name="Salamov A."/>
            <person name="Andreopoulos B."/>
            <person name="Baker S."/>
            <person name="Barry K."/>
            <person name="Bills G."/>
            <person name="Bluhm B."/>
            <person name="Cannon C."/>
            <person name="Castanera R."/>
            <person name="Culley D."/>
            <person name="Daum C."/>
            <person name="Ezra D."/>
            <person name="Gonzalez J."/>
            <person name="Henrissat B."/>
            <person name="Kuo A."/>
            <person name="Liang C."/>
            <person name="Lipzen A."/>
            <person name="Lutzoni F."/>
            <person name="Magnuson J."/>
            <person name="Mondo S."/>
            <person name="Nolan M."/>
            <person name="Ohm R."/>
            <person name="Pangilinan J."/>
            <person name="Park H.-J."/>
            <person name="Ramirez L."/>
            <person name="Alfaro M."/>
            <person name="Sun H."/>
            <person name="Tritt A."/>
            <person name="Yoshinaga Y."/>
            <person name="Zwiers L.-H."/>
            <person name="Turgeon B."/>
            <person name="Goodwin S."/>
            <person name="Spatafora J."/>
            <person name="Crous P."/>
            <person name="Grigoriev I."/>
        </authorList>
    </citation>
    <scope>NUCLEOTIDE SEQUENCE</scope>
    <source>
        <strain evidence="2">CBS 109.77</strain>
    </source>
</reference>
<feature type="region of interest" description="Disordered" evidence="1">
    <location>
        <begin position="1"/>
        <end position="36"/>
    </location>
</feature>
<dbReference type="EMBL" id="MU002306">
    <property type="protein sequence ID" value="KAF2787545.1"/>
    <property type="molecule type" value="Genomic_DNA"/>
</dbReference>
<feature type="compositionally biased region" description="Low complexity" evidence="1">
    <location>
        <begin position="14"/>
        <end position="23"/>
    </location>
</feature>
<feature type="compositionally biased region" description="Polar residues" evidence="1">
    <location>
        <begin position="27"/>
        <end position="36"/>
    </location>
</feature>
<keyword evidence="3" id="KW-1185">Reference proteome</keyword>
<accession>A0A6A6WUG7</accession>
<dbReference type="AlphaFoldDB" id="A0A6A6WUG7"/>
<evidence type="ECO:0000313" key="2">
    <source>
        <dbReference type="EMBL" id="KAF2787545.1"/>
    </source>
</evidence>
<proteinExistence type="predicted"/>
<dbReference type="OrthoDB" id="10637004at2759"/>
<organism evidence="2 3">
    <name type="scientific">Melanomma pulvis-pyrius CBS 109.77</name>
    <dbReference type="NCBI Taxonomy" id="1314802"/>
    <lineage>
        <taxon>Eukaryota</taxon>
        <taxon>Fungi</taxon>
        <taxon>Dikarya</taxon>
        <taxon>Ascomycota</taxon>
        <taxon>Pezizomycotina</taxon>
        <taxon>Dothideomycetes</taxon>
        <taxon>Pleosporomycetidae</taxon>
        <taxon>Pleosporales</taxon>
        <taxon>Melanommataceae</taxon>
        <taxon>Melanomma</taxon>
    </lineage>
</organism>
<gene>
    <name evidence="2" type="ORF">K505DRAFT_396456</name>
</gene>
<evidence type="ECO:0000256" key="1">
    <source>
        <dbReference type="SAM" id="MobiDB-lite"/>
    </source>
</evidence>
<sequence>MEHNSPPRLDSHVSDSSSNGNSDFDSKTSIYSSPQQVNQCTSKANAKLAEALDLSQYDPSCERELARKDFRDSETRLGCMECLVWHKSEVEPTIIGLGVYCRLGLMSLPPELQCNIAQRLENEDILNLRLTFSKGIANGIDYAFCKRFFSVCRVKTTERSLQHFNRILGTRLCRAIQTIEIEPTVEYWSKDQSAGDRLGRKWAPVGRLNYVDDALHQTSSFQKSMANPLHRLFTQMKNLRHVVVKPPRLVLLPDADPAFHYSGAVRQEQRWESIQASQYSFISSLFRAIADAKLELETFGFRGFCDEVWHQIFAPSPNLLASIRWNKPGFAMIKTLFLEYDVHMTEATPYFLSILAFTPKLKYLRLSLAGKIEEHEAEIVRNQSRIDFITESTRLVLGKLALEPKFFLTHLGLKGMLANGEVTLDRVFRAHKETLCKVMIEDIWFHRPNNLRKFFEALAEADLDYIGLRSFLLPDQQYLTMSSFKWLPTEPDMELDWMEEENEEADVWDHEIGTDDEFEANLEGVDQTRVRGQVGNTGLSSRTPPKDVTYKGWEYFTWDNYGIEAWVEFGGGKPKGHVKKAMRDCVTLVDCGALPA</sequence>
<protein>
    <submittedName>
        <fullName evidence="2">Uncharacterized protein</fullName>
    </submittedName>
</protein>
<feature type="compositionally biased region" description="Basic and acidic residues" evidence="1">
    <location>
        <begin position="1"/>
        <end position="13"/>
    </location>
</feature>
<name>A0A6A6WUG7_9PLEO</name>